<proteinExistence type="predicted"/>
<dbReference type="GeneID" id="20351705"/>
<evidence type="ECO:0000313" key="2">
    <source>
        <dbReference type="EMBL" id="EJT71997.1"/>
    </source>
</evidence>
<dbReference type="EMBL" id="GL385400">
    <property type="protein sequence ID" value="EJT71997.1"/>
    <property type="molecule type" value="Genomic_DNA"/>
</dbReference>
<keyword evidence="1" id="KW-0812">Transmembrane</keyword>
<dbReference type="Proteomes" id="UP000006039">
    <property type="component" value="Unassembled WGS sequence"/>
</dbReference>
<feature type="transmembrane region" description="Helical" evidence="1">
    <location>
        <begin position="28"/>
        <end position="51"/>
    </location>
</feature>
<reference evidence="4" key="1">
    <citation type="submission" date="2010-07" db="EMBL/GenBank/DDBJ databases">
        <title>The genome sequence of Gaeumannomyces graminis var. tritici strain R3-111a-1.</title>
        <authorList>
            <consortium name="The Broad Institute Genome Sequencing Platform"/>
            <person name="Ma L.-J."/>
            <person name="Dead R."/>
            <person name="Young S."/>
            <person name="Zeng Q."/>
            <person name="Koehrsen M."/>
            <person name="Alvarado L."/>
            <person name="Berlin A."/>
            <person name="Chapman S.B."/>
            <person name="Chen Z."/>
            <person name="Freedman E."/>
            <person name="Gellesch M."/>
            <person name="Goldberg J."/>
            <person name="Griggs A."/>
            <person name="Gujja S."/>
            <person name="Heilman E.R."/>
            <person name="Heiman D."/>
            <person name="Hepburn T."/>
            <person name="Howarth C."/>
            <person name="Jen D."/>
            <person name="Larson L."/>
            <person name="Mehta T."/>
            <person name="Neiman D."/>
            <person name="Pearson M."/>
            <person name="Roberts A."/>
            <person name="Saif S."/>
            <person name="Shea T."/>
            <person name="Shenoy N."/>
            <person name="Sisk P."/>
            <person name="Stolte C."/>
            <person name="Sykes S."/>
            <person name="Walk T."/>
            <person name="White J."/>
            <person name="Yandava C."/>
            <person name="Haas B."/>
            <person name="Nusbaum C."/>
            <person name="Birren B."/>
        </authorList>
    </citation>
    <scope>NUCLEOTIDE SEQUENCE [LARGE SCALE GENOMIC DNA]</scope>
    <source>
        <strain evidence="4">R3-111a-1</strain>
    </source>
</reference>
<reference evidence="2" key="2">
    <citation type="submission" date="2010-07" db="EMBL/GenBank/DDBJ databases">
        <authorList>
            <consortium name="The Broad Institute Genome Sequencing Platform"/>
            <consortium name="Broad Institute Genome Sequencing Center for Infectious Disease"/>
            <person name="Ma L.-J."/>
            <person name="Dead R."/>
            <person name="Young S."/>
            <person name="Zeng Q."/>
            <person name="Koehrsen M."/>
            <person name="Alvarado L."/>
            <person name="Berlin A."/>
            <person name="Chapman S.B."/>
            <person name="Chen Z."/>
            <person name="Freedman E."/>
            <person name="Gellesch M."/>
            <person name="Goldberg J."/>
            <person name="Griggs A."/>
            <person name="Gujja S."/>
            <person name="Heilman E.R."/>
            <person name="Heiman D."/>
            <person name="Hepburn T."/>
            <person name="Howarth C."/>
            <person name="Jen D."/>
            <person name="Larson L."/>
            <person name="Mehta T."/>
            <person name="Neiman D."/>
            <person name="Pearson M."/>
            <person name="Roberts A."/>
            <person name="Saif S."/>
            <person name="Shea T."/>
            <person name="Shenoy N."/>
            <person name="Sisk P."/>
            <person name="Stolte C."/>
            <person name="Sykes S."/>
            <person name="Walk T."/>
            <person name="White J."/>
            <person name="Yandava C."/>
            <person name="Haas B."/>
            <person name="Nusbaum C."/>
            <person name="Birren B."/>
        </authorList>
    </citation>
    <scope>NUCLEOTIDE SEQUENCE</scope>
    <source>
        <strain evidence="2">R3-111a-1</strain>
    </source>
</reference>
<keyword evidence="1" id="KW-0472">Membrane</keyword>
<dbReference type="RefSeq" id="XP_009227394.1">
    <property type="nucleotide sequence ID" value="XM_009229130.1"/>
</dbReference>
<name>J3PCM7_GAET3</name>
<gene>
    <name evidence="3" type="primary">20351705</name>
    <name evidence="2" type="ORF">GGTG_11247</name>
</gene>
<reference evidence="3" key="5">
    <citation type="submission" date="2018-04" db="UniProtKB">
        <authorList>
            <consortium name="EnsemblFungi"/>
        </authorList>
    </citation>
    <scope>IDENTIFICATION</scope>
    <source>
        <strain evidence="3">R3-111a-1</strain>
    </source>
</reference>
<dbReference type="AlphaFoldDB" id="J3PCM7"/>
<keyword evidence="4" id="KW-1185">Reference proteome</keyword>
<dbReference type="HOGENOM" id="CLU_2483502_0_0_1"/>
<dbReference type="EnsemblFungi" id="EJT71997">
    <property type="protein sequence ID" value="EJT71997"/>
    <property type="gene ID" value="GGTG_11247"/>
</dbReference>
<dbReference type="VEuPathDB" id="FungiDB:GGTG_11247"/>
<accession>J3PCM7</accession>
<evidence type="ECO:0000313" key="4">
    <source>
        <dbReference type="Proteomes" id="UP000006039"/>
    </source>
</evidence>
<reference evidence="2" key="3">
    <citation type="submission" date="2010-09" db="EMBL/GenBank/DDBJ databases">
        <title>Annotation of Gaeumannomyces graminis var. tritici R3-111a-1.</title>
        <authorList>
            <consortium name="The Broad Institute Genome Sequencing Platform"/>
            <person name="Ma L.-J."/>
            <person name="Dead R."/>
            <person name="Young S.K."/>
            <person name="Zeng Q."/>
            <person name="Gargeya S."/>
            <person name="Fitzgerald M."/>
            <person name="Haas B."/>
            <person name="Abouelleil A."/>
            <person name="Alvarado L."/>
            <person name="Arachchi H.M."/>
            <person name="Berlin A."/>
            <person name="Brown A."/>
            <person name="Chapman S.B."/>
            <person name="Chen Z."/>
            <person name="Dunbar C."/>
            <person name="Freedman E."/>
            <person name="Gearin G."/>
            <person name="Gellesch M."/>
            <person name="Goldberg J."/>
            <person name="Griggs A."/>
            <person name="Gujja S."/>
            <person name="Heiman D."/>
            <person name="Howarth C."/>
            <person name="Larson L."/>
            <person name="Lui A."/>
            <person name="MacDonald P.J.P."/>
            <person name="Mehta T."/>
            <person name="Montmayeur A."/>
            <person name="Murphy C."/>
            <person name="Neiman D."/>
            <person name="Pearson M."/>
            <person name="Priest M."/>
            <person name="Roberts A."/>
            <person name="Saif S."/>
            <person name="Shea T."/>
            <person name="Shenoy N."/>
            <person name="Sisk P."/>
            <person name="Stolte C."/>
            <person name="Sykes S."/>
            <person name="Yandava C."/>
            <person name="Wortman J."/>
            <person name="Nusbaum C."/>
            <person name="Birren B."/>
        </authorList>
    </citation>
    <scope>NUCLEOTIDE SEQUENCE</scope>
    <source>
        <strain evidence="2">R3-111a-1</strain>
    </source>
</reference>
<organism evidence="2">
    <name type="scientific">Gaeumannomyces tritici (strain R3-111a-1)</name>
    <name type="common">Wheat and barley take-all root rot fungus</name>
    <name type="synonym">Gaeumannomyces graminis var. tritici</name>
    <dbReference type="NCBI Taxonomy" id="644352"/>
    <lineage>
        <taxon>Eukaryota</taxon>
        <taxon>Fungi</taxon>
        <taxon>Dikarya</taxon>
        <taxon>Ascomycota</taxon>
        <taxon>Pezizomycotina</taxon>
        <taxon>Sordariomycetes</taxon>
        <taxon>Sordariomycetidae</taxon>
        <taxon>Magnaporthales</taxon>
        <taxon>Magnaporthaceae</taxon>
        <taxon>Gaeumannomyces</taxon>
    </lineage>
</organism>
<reference evidence="3" key="4">
    <citation type="journal article" date="2015" name="G3 (Bethesda)">
        <title>Genome sequences of three phytopathogenic species of the Magnaporthaceae family of fungi.</title>
        <authorList>
            <person name="Okagaki L.H."/>
            <person name="Nunes C.C."/>
            <person name="Sailsbery J."/>
            <person name="Clay B."/>
            <person name="Brown D."/>
            <person name="John T."/>
            <person name="Oh Y."/>
            <person name="Young N."/>
            <person name="Fitzgerald M."/>
            <person name="Haas B.J."/>
            <person name="Zeng Q."/>
            <person name="Young S."/>
            <person name="Adiconis X."/>
            <person name="Fan L."/>
            <person name="Levin J.Z."/>
            <person name="Mitchell T.K."/>
            <person name="Okubara P.A."/>
            <person name="Farman M.L."/>
            <person name="Kohn L.M."/>
            <person name="Birren B."/>
            <person name="Ma L.-J."/>
            <person name="Dean R.A."/>
        </authorList>
    </citation>
    <scope>NUCLEOTIDE SEQUENCE</scope>
    <source>
        <strain evidence="3">R3-111a-1</strain>
    </source>
</reference>
<sequence length="87" mass="9803">MVLVQDTIFIPLLKKGIVNPNYFQPLPISMGLILFFIAQILNNVAAILRIWANNQTGSPKSAFKNEKNLAKIGGPIFSYWYCTRFAV</sequence>
<protein>
    <submittedName>
        <fullName evidence="2 3">Uncharacterized protein</fullName>
    </submittedName>
</protein>
<evidence type="ECO:0000256" key="1">
    <source>
        <dbReference type="SAM" id="Phobius"/>
    </source>
</evidence>
<evidence type="ECO:0000313" key="3">
    <source>
        <dbReference type="EnsemblFungi" id="EJT71997"/>
    </source>
</evidence>
<keyword evidence="1" id="KW-1133">Transmembrane helix</keyword>